<keyword evidence="1" id="KW-1133">Transmembrane helix</keyword>
<reference evidence="2 3" key="1">
    <citation type="journal article" date="2018" name="PLoS Genet.">
        <title>Population sequencing reveals clonal diversity and ancestral inbreeding in the grapevine cultivar Chardonnay.</title>
        <authorList>
            <person name="Roach M.J."/>
            <person name="Johnson D.L."/>
            <person name="Bohlmann J."/>
            <person name="van Vuuren H.J."/>
            <person name="Jones S.J."/>
            <person name="Pretorius I.S."/>
            <person name="Schmidt S.A."/>
            <person name="Borneman A.R."/>
        </authorList>
    </citation>
    <scope>NUCLEOTIDE SEQUENCE [LARGE SCALE GENOMIC DNA]</scope>
    <source>
        <strain evidence="3">cv. Chardonnay</strain>
        <tissue evidence="2">Leaf</tissue>
    </source>
</reference>
<dbReference type="EMBL" id="QGNW01000160">
    <property type="protein sequence ID" value="RVW89815.1"/>
    <property type="molecule type" value="Genomic_DNA"/>
</dbReference>
<gene>
    <name evidence="2" type="primary">DTX25_1</name>
    <name evidence="2" type="ORF">CK203_034454</name>
</gene>
<comment type="caution">
    <text evidence="2">The sequence shown here is derived from an EMBL/GenBank/DDBJ whole genome shotgun (WGS) entry which is preliminary data.</text>
</comment>
<dbReference type="AlphaFoldDB" id="A0A438HZD2"/>
<name>A0A438HZD2_VITVI</name>
<feature type="transmembrane region" description="Helical" evidence="1">
    <location>
        <begin position="39"/>
        <end position="59"/>
    </location>
</feature>
<sequence length="106" mass="12015">MDSDNEERLQSSEVEGKNALKGRIWEESKKTLRIAFPTMLFRVASFGMAVVTQLFVGHFGQIELAAYALIQTILVLFVSGVLVLREVGLFVQWFELMEWKASSDQS</sequence>
<evidence type="ECO:0000313" key="3">
    <source>
        <dbReference type="Proteomes" id="UP000288805"/>
    </source>
</evidence>
<accession>A0A438HZD2</accession>
<keyword evidence="1" id="KW-0472">Membrane</keyword>
<feature type="transmembrane region" description="Helical" evidence="1">
    <location>
        <begin position="65"/>
        <end position="84"/>
    </location>
</feature>
<keyword evidence="1" id="KW-0812">Transmembrane</keyword>
<proteinExistence type="predicted"/>
<evidence type="ECO:0000313" key="2">
    <source>
        <dbReference type="EMBL" id="RVW89815.1"/>
    </source>
</evidence>
<evidence type="ECO:0000256" key="1">
    <source>
        <dbReference type="SAM" id="Phobius"/>
    </source>
</evidence>
<protein>
    <submittedName>
        <fullName evidence="2">Protein detoxification 25</fullName>
    </submittedName>
</protein>
<organism evidence="2 3">
    <name type="scientific">Vitis vinifera</name>
    <name type="common">Grape</name>
    <dbReference type="NCBI Taxonomy" id="29760"/>
    <lineage>
        <taxon>Eukaryota</taxon>
        <taxon>Viridiplantae</taxon>
        <taxon>Streptophyta</taxon>
        <taxon>Embryophyta</taxon>
        <taxon>Tracheophyta</taxon>
        <taxon>Spermatophyta</taxon>
        <taxon>Magnoliopsida</taxon>
        <taxon>eudicotyledons</taxon>
        <taxon>Gunneridae</taxon>
        <taxon>Pentapetalae</taxon>
        <taxon>rosids</taxon>
        <taxon>Vitales</taxon>
        <taxon>Vitaceae</taxon>
        <taxon>Viteae</taxon>
        <taxon>Vitis</taxon>
    </lineage>
</organism>
<dbReference type="Proteomes" id="UP000288805">
    <property type="component" value="Unassembled WGS sequence"/>
</dbReference>